<evidence type="ECO:0000313" key="2">
    <source>
        <dbReference type="EMBL" id="MCD7446760.1"/>
    </source>
</evidence>
<dbReference type="Proteomes" id="UP000823775">
    <property type="component" value="Unassembled WGS sequence"/>
</dbReference>
<sequence length="167" mass="18428">MGRKRRAESRWWGHCPLDFSNFPISANNYVGEHESIVLVMSGPTFSLLGDESQSVCAGSANSSRGESNISHANVTPDVRILSDKGVDENTKLKEEATMVEHCSVDENTKLKEKEKMAEHCLGDENMSKKRKFVIDTLNPPCGSISQTTSETAHQNPDELVGDESDMK</sequence>
<dbReference type="EMBL" id="JACEIK010000020">
    <property type="protein sequence ID" value="MCD7446760.1"/>
    <property type="molecule type" value="Genomic_DNA"/>
</dbReference>
<protein>
    <submittedName>
        <fullName evidence="2">Uncharacterized protein</fullName>
    </submittedName>
</protein>
<accession>A0ABS8RJK5</accession>
<evidence type="ECO:0000256" key="1">
    <source>
        <dbReference type="SAM" id="MobiDB-lite"/>
    </source>
</evidence>
<feature type="region of interest" description="Disordered" evidence="1">
    <location>
        <begin position="139"/>
        <end position="167"/>
    </location>
</feature>
<name>A0ABS8RJK5_DATST</name>
<feature type="non-terminal residue" evidence="2">
    <location>
        <position position="167"/>
    </location>
</feature>
<gene>
    <name evidence="2" type="ORF">HAX54_015664</name>
</gene>
<reference evidence="2 3" key="1">
    <citation type="journal article" date="2021" name="BMC Genomics">
        <title>Datura genome reveals duplications of psychoactive alkaloid biosynthetic genes and high mutation rate following tissue culture.</title>
        <authorList>
            <person name="Rajewski A."/>
            <person name="Carter-House D."/>
            <person name="Stajich J."/>
            <person name="Litt A."/>
        </authorList>
    </citation>
    <scope>NUCLEOTIDE SEQUENCE [LARGE SCALE GENOMIC DNA]</scope>
    <source>
        <strain evidence="2">AR-01</strain>
    </source>
</reference>
<comment type="caution">
    <text evidence="2">The sequence shown here is derived from an EMBL/GenBank/DDBJ whole genome shotgun (WGS) entry which is preliminary data.</text>
</comment>
<organism evidence="2 3">
    <name type="scientific">Datura stramonium</name>
    <name type="common">Jimsonweed</name>
    <name type="synonym">Common thornapple</name>
    <dbReference type="NCBI Taxonomy" id="4076"/>
    <lineage>
        <taxon>Eukaryota</taxon>
        <taxon>Viridiplantae</taxon>
        <taxon>Streptophyta</taxon>
        <taxon>Embryophyta</taxon>
        <taxon>Tracheophyta</taxon>
        <taxon>Spermatophyta</taxon>
        <taxon>Magnoliopsida</taxon>
        <taxon>eudicotyledons</taxon>
        <taxon>Gunneridae</taxon>
        <taxon>Pentapetalae</taxon>
        <taxon>asterids</taxon>
        <taxon>lamiids</taxon>
        <taxon>Solanales</taxon>
        <taxon>Solanaceae</taxon>
        <taxon>Solanoideae</taxon>
        <taxon>Datureae</taxon>
        <taxon>Datura</taxon>
    </lineage>
</organism>
<feature type="compositionally biased region" description="Polar residues" evidence="1">
    <location>
        <begin position="143"/>
        <end position="154"/>
    </location>
</feature>
<evidence type="ECO:0000313" key="3">
    <source>
        <dbReference type="Proteomes" id="UP000823775"/>
    </source>
</evidence>
<keyword evidence="3" id="KW-1185">Reference proteome</keyword>
<proteinExistence type="predicted"/>